<proteinExistence type="predicted"/>
<keyword evidence="1" id="KW-0472">Membrane</keyword>
<dbReference type="OrthoDB" id="10517110at2759"/>
<evidence type="ECO:0000313" key="2">
    <source>
        <dbReference type="EMBL" id="EWC76126.1"/>
    </source>
</evidence>
<name>W7JX76_PLAFA</name>
<accession>W7JX76</accession>
<gene>
    <name evidence="2" type="ORF">C923_03194</name>
</gene>
<evidence type="ECO:0000256" key="1">
    <source>
        <dbReference type="SAM" id="Phobius"/>
    </source>
</evidence>
<feature type="transmembrane region" description="Helical" evidence="1">
    <location>
        <begin position="23"/>
        <end position="44"/>
    </location>
</feature>
<keyword evidence="1" id="KW-0812">Transmembrane</keyword>
<dbReference type="EMBL" id="KE124602">
    <property type="protein sequence ID" value="EWC76126.1"/>
    <property type="molecule type" value="Genomic_DNA"/>
</dbReference>
<evidence type="ECO:0000313" key="3">
    <source>
        <dbReference type="Proteomes" id="UP000030697"/>
    </source>
</evidence>
<protein>
    <submittedName>
        <fullName evidence="2">Uncharacterized protein</fullName>
    </submittedName>
</protein>
<keyword evidence="1" id="KW-1133">Transmembrane helix</keyword>
<organism evidence="2 3">
    <name type="scientific">Plasmodium falciparum UGT5.1</name>
    <dbReference type="NCBI Taxonomy" id="1237627"/>
    <lineage>
        <taxon>Eukaryota</taxon>
        <taxon>Sar</taxon>
        <taxon>Alveolata</taxon>
        <taxon>Apicomplexa</taxon>
        <taxon>Aconoidasida</taxon>
        <taxon>Haemosporida</taxon>
        <taxon>Plasmodiidae</taxon>
        <taxon>Plasmodium</taxon>
        <taxon>Plasmodium (Laverania)</taxon>
    </lineage>
</organism>
<sequence>MTNNKNLSLFLLYSSYQNKNGKLYYISFKYLCLSLYIIGFYHVFLNNLLENNISEIVNIGNANKRNLSEKEKNSMRSKWKKYFKNKKEDVNKTKSNVNDLKSNEQKVVKNRYSFNNNPWNSNMESESNIVLIT</sequence>
<reference evidence="2 3" key="1">
    <citation type="submission" date="2013-02" db="EMBL/GenBank/DDBJ databases">
        <title>The Genome Sequence of Plasmodium falciparum UGT5.1.</title>
        <authorList>
            <consortium name="The Broad Institute Genome Sequencing Platform"/>
            <consortium name="The Broad Institute Genome Sequencing Center for Infectious Disease"/>
            <person name="Neafsey D."/>
            <person name="Cheeseman I."/>
            <person name="Volkman S."/>
            <person name="Adams J."/>
            <person name="Walker B."/>
            <person name="Young S.K."/>
            <person name="Zeng Q."/>
            <person name="Gargeya S."/>
            <person name="Fitzgerald M."/>
            <person name="Haas B."/>
            <person name="Abouelleil A."/>
            <person name="Alvarado L."/>
            <person name="Arachchi H.M."/>
            <person name="Berlin A.M."/>
            <person name="Chapman S.B."/>
            <person name="Dewar J."/>
            <person name="Goldberg J."/>
            <person name="Griggs A."/>
            <person name="Gujja S."/>
            <person name="Hansen M."/>
            <person name="Howarth C."/>
            <person name="Imamovic A."/>
            <person name="Larimer J."/>
            <person name="McCowan C."/>
            <person name="Murphy C."/>
            <person name="Neiman D."/>
            <person name="Pearson M."/>
            <person name="Priest M."/>
            <person name="Roberts A."/>
            <person name="Saif S."/>
            <person name="Shea T."/>
            <person name="Sisk P."/>
            <person name="Sykes S."/>
            <person name="Wortman J."/>
            <person name="Nusbaum C."/>
            <person name="Birren B."/>
        </authorList>
    </citation>
    <scope>NUCLEOTIDE SEQUENCE [LARGE SCALE GENOMIC DNA]</scope>
    <source>
        <strain evidence="2 3">UGT5.1</strain>
    </source>
</reference>
<dbReference type="AlphaFoldDB" id="W7JX76"/>
<dbReference type="Proteomes" id="UP000030697">
    <property type="component" value="Unassembled WGS sequence"/>
</dbReference>